<dbReference type="PANTHER" id="PTHR43053:SF3">
    <property type="entry name" value="ALPHA-GALACTOSIDASE C-RELATED"/>
    <property type="match status" value="1"/>
</dbReference>
<sequence>MPIDDSAPDRLRWTTGDVELELLVDPATPVKVCSLRPTGVQPPTEDLAVNLVELNLSGHGRIHEPPGTRHRTYAAADDLRLIEAAEQADAAGNEVLVVRQASAVLETVSRIESWAGTSVLRATTTVINRGTGELTLTYLASLALAGFGGGLRAGTRIHQARNSWCAELRWQVLSPEQAGLVSILGSGQAKDRFAATGLGSWSGAELLPMGAVENVTDGLTWTWQIEHQGAWHWELGGLKEDLYLQVSGPTDGEHQWRQRLAPGESFTTVPVAVAVTRGGLDDGLRALTSYRRLMRRPQADHTNLPVIFNDYMNCLWGDPSAAKLTPLIKAAAEVGAEYFVIDAGWYADDSGWWDTVGAWEPSQVRFPDGLGKTIQEIHDAGLVPGLWLEPEVVGVRSEIAEQLPPDAFFWRDGRRIAETGRYHLDFRSAAVRKRMDAVVDGLIAQFGVGYFKLDYNINLPGTDALGEAPGAGLLGHNRAYLSWLDDLLDRHPGLVLESCASGGMRPDYAMLARMTLHSTSDQVDLLAYAPIAAAAPSAVTPEQGAVWAYPRPVHTPEEASFALVNALLGRIHLSGRPDEMDAEQLARVAAAVSTYKEHRSLIAKAEPHWPLGLPGWYDDQLALALVADETALLAVWCRGDGPTTVDVPLPGVWRTADVLFPADLPTKLDLADDHLRITLPAGPAARLIRLHRLGT</sequence>
<gene>
    <name evidence="3" type="ORF">E1261_19195</name>
</gene>
<dbReference type="Gene3D" id="3.20.20.70">
    <property type="entry name" value="Aldolase class I"/>
    <property type="match status" value="1"/>
</dbReference>
<dbReference type="InterPro" id="IPR017853">
    <property type="entry name" value="GH"/>
</dbReference>
<evidence type="ECO:0000313" key="4">
    <source>
        <dbReference type="Proteomes" id="UP000295075"/>
    </source>
</evidence>
<dbReference type="Gene3D" id="2.70.98.60">
    <property type="entry name" value="alpha-galactosidase from lactobacil brevis"/>
    <property type="match status" value="1"/>
</dbReference>
<reference evidence="3 4" key="1">
    <citation type="submission" date="2019-03" db="EMBL/GenBank/DDBJ databases">
        <title>Draft genome sequences of novel Actinobacteria.</title>
        <authorList>
            <person name="Sahin N."/>
            <person name="Ay H."/>
            <person name="Saygin H."/>
        </authorList>
    </citation>
    <scope>NUCLEOTIDE SEQUENCE [LARGE SCALE GENOMIC DNA]</scope>
    <source>
        <strain evidence="3 4">JCM 30547</strain>
    </source>
</reference>
<dbReference type="Pfam" id="PF02065">
    <property type="entry name" value="Melibiase"/>
    <property type="match status" value="1"/>
</dbReference>
<dbReference type="InterPro" id="IPR038417">
    <property type="entry name" value="Alpga-gal_N_sf"/>
</dbReference>
<dbReference type="OrthoDB" id="9758822at2"/>
<organism evidence="3 4">
    <name type="scientific">Kribbella albertanoniae</name>
    <dbReference type="NCBI Taxonomy" id="1266829"/>
    <lineage>
        <taxon>Bacteria</taxon>
        <taxon>Bacillati</taxon>
        <taxon>Actinomycetota</taxon>
        <taxon>Actinomycetes</taxon>
        <taxon>Propionibacteriales</taxon>
        <taxon>Kribbellaceae</taxon>
        <taxon>Kribbella</taxon>
    </lineage>
</organism>
<dbReference type="GO" id="GO:0016052">
    <property type="term" value="P:carbohydrate catabolic process"/>
    <property type="evidence" value="ECO:0007669"/>
    <property type="project" value="InterPro"/>
</dbReference>
<comment type="caution">
    <text evidence="3">The sequence shown here is derived from an EMBL/GenBank/DDBJ whole genome shotgun (WGS) entry which is preliminary data.</text>
</comment>
<dbReference type="PRINTS" id="PR00743">
    <property type="entry name" value="GLHYDRLASE36"/>
</dbReference>
<dbReference type="CDD" id="cd14791">
    <property type="entry name" value="GH36"/>
    <property type="match status" value="1"/>
</dbReference>
<evidence type="ECO:0000256" key="1">
    <source>
        <dbReference type="ARBA" id="ARBA00022801"/>
    </source>
</evidence>
<evidence type="ECO:0000256" key="2">
    <source>
        <dbReference type="ARBA" id="ARBA00023295"/>
    </source>
</evidence>
<dbReference type="EMBL" id="SMKA01000082">
    <property type="protein sequence ID" value="TDC28191.1"/>
    <property type="molecule type" value="Genomic_DNA"/>
</dbReference>
<accession>A0A4R4PZX1</accession>
<dbReference type="SUPFAM" id="SSF51445">
    <property type="entry name" value="(Trans)glycosidases"/>
    <property type="match status" value="1"/>
</dbReference>
<dbReference type="Proteomes" id="UP000295075">
    <property type="component" value="Unassembled WGS sequence"/>
</dbReference>
<proteinExistence type="predicted"/>
<dbReference type="InterPro" id="IPR050985">
    <property type="entry name" value="Alpha-glycosidase_related"/>
</dbReference>
<keyword evidence="2" id="KW-0326">Glycosidase</keyword>
<dbReference type="PANTHER" id="PTHR43053">
    <property type="entry name" value="GLYCOSIDASE FAMILY 31"/>
    <property type="match status" value="1"/>
</dbReference>
<dbReference type="InterPro" id="IPR002252">
    <property type="entry name" value="Glyco_hydro_36"/>
</dbReference>
<name>A0A4R4PZX1_9ACTN</name>
<evidence type="ECO:0000313" key="3">
    <source>
        <dbReference type="EMBL" id="TDC28191.1"/>
    </source>
</evidence>
<dbReference type="AlphaFoldDB" id="A0A4R4PZX1"/>
<protein>
    <submittedName>
        <fullName evidence="3">Alpha-galactosidase</fullName>
    </submittedName>
</protein>
<keyword evidence="1" id="KW-0378">Hydrolase</keyword>
<dbReference type="RefSeq" id="WP_132408264.1">
    <property type="nucleotide sequence ID" value="NZ_SMKA01000082.1"/>
</dbReference>
<dbReference type="InterPro" id="IPR013785">
    <property type="entry name" value="Aldolase_TIM"/>
</dbReference>
<dbReference type="GO" id="GO:0004557">
    <property type="term" value="F:alpha-galactosidase activity"/>
    <property type="evidence" value="ECO:0007669"/>
    <property type="project" value="InterPro"/>
</dbReference>
<keyword evidence="4" id="KW-1185">Reference proteome</keyword>